<organism evidence="10 11">
    <name type="scientific">Tilletia horrida</name>
    <dbReference type="NCBI Taxonomy" id="155126"/>
    <lineage>
        <taxon>Eukaryota</taxon>
        <taxon>Fungi</taxon>
        <taxon>Dikarya</taxon>
        <taxon>Basidiomycota</taxon>
        <taxon>Ustilaginomycotina</taxon>
        <taxon>Exobasidiomycetes</taxon>
        <taxon>Tilletiales</taxon>
        <taxon>Tilletiaceae</taxon>
        <taxon>Tilletia</taxon>
    </lineage>
</organism>
<comment type="similarity">
    <text evidence="2">Belongs to the DNA polymerase type-B-like family.</text>
</comment>
<dbReference type="Gene3D" id="3.30.460.10">
    <property type="entry name" value="Beta Polymerase, domain 2"/>
    <property type="match status" value="1"/>
</dbReference>
<protein>
    <recommendedName>
        <fullName evidence="3">polynucleotide adenylyltransferase</fullName>
        <ecNumber evidence="3">2.7.7.19</ecNumber>
    </recommendedName>
</protein>
<evidence type="ECO:0000256" key="1">
    <source>
        <dbReference type="ARBA" id="ARBA00001936"/>
    </source>
</evidence>
<keyword evidence="4" id="KW-0808">Transferase</keyword>
<dbReference type="GO" id="GO:1990817">
    <property type="term" value="F:poly(A) RNA polymerase activity"/>
    <property type="evidence" value="ECO:0007669"/>
    <property type="project" value="UniProtKB-EC"/>
</dbReference>
<dbReference type="FunFam" id="3.30.460.10:FF:000006">
    <property type="entry name" value="non-canonical poly(A) RNA polymerase PAPD5"/>
    <property type="match status" value="1"/>
</dbReference>
<name>A0AAN6JZB6_9BASI</name>
<dbReference type="SUPFAM" id="SSF81301">
    <property type="entry name" value="Nucleotidyltransferase"/>
    <property type="match status" value="1"/>
</dbReference>
<feature type="compositionally biased region" description="Low complexity" evidence="7">
    <location>
        <begin position="734"/>
        <end position="754"/>
    </location>
</feature>
<evidence type="ECO:0000256" key="6">
    <source>
        <dbReference type="ARBA" id="ARBA00022842"/>
    </source>
</evidence>
<dbReference type="Proteomes" id="UP001176517">
    <property type="component" value="Unassembled WGS sequence"/>
</dbReference>
<evidence type="ECO:0000259" key="8">
    <source>
        <dbReference type="Pfam" id="PF03828"/>
    </source>
</evidence>
<evidence type="ECO:0000256" key="3">
    <source>
        <dbReference type="ARBA" id="ARBA00012388"/>
    </source>
</evidence>
<evidence type="ECO:0000256" key="2">
    <source>
        <dbReference type="ARBA" id="ARBA00008593"/>
    </source>
</evidence>
<dbReference type="AlphaFoldDB" id="A0AAN6JZB6"/>
<accession>A0AAN6JZB6</accession>
<dbReference type="EC" id="2.7.7.19" evidence="3"/>
<feature type="compositionally biased region" description="Basic and acidic residues" evidence="7">
    <location>
        <begin position="444"/>
        <end position="461"/>
    </location>
</feature>
<dbReference type="GO" id="GO:0010629">
    <property type="term" value="P:negative regulation of gene expression"/>
    <property type="evidence" value="ECO:0007669"/>
    <property type="project" value="UniProtKB-ARBA"/>
</dbReference>
<evidence type="ECO:0000313" key="10">
    <source>
        <dbReference type="EMBL" id="KAK0554579.1"/>
    </source>
</evidence>
<dbReference type="InterPro" id="IPR043519">
    <property type="entry name" value="NT_sf"/>
</dbReference>
<feature type="region of interest" description="Disordered" evidence="7">
    <location>
        <begin position="522"/>
        <end position="553"/>
    </location>
</feature>
<reference evidence="10" key="1">
    <citation type="journal article" date="2023" name="PhytoFront">
        <title>Draft Genome Resources of Seven Strains of Tilletia horrida, Causal Agent of Kernel Smut of Rice.</title>
        <authorList>
            <person name="Khanal S."/>
            <person name="Antony Babu S."/>
            <person name="Zhou X.G."/>
        </authorList>
    </citation>
    <scope>NUCLEOTIDE SEQUENCE</scope>
    <source>
        <strain evidence="10">TX6</strain>
    </source>
</reference>
<feature type="compositionally biased region" description="Acidic residues" evidence="7">
    <location>
        <begin position="592"/>
        <end position="613"/>
    </location>
</feature>
<dbReference type="GO" id="GO:0046872">
    <property type="term" value="F:metal ion binding"/>
    <property type="evidence" value="ECO:0007669"/>
    <property type="project" value="UniProtKB-KW"/>
</dbReference>
<dbReference type="InterPro" id="IPR002058">
    <property type="entry name" value="PAP_assoc"/>
</dbReference>
<proteinExistence type="inferred from homology"/>
<evidence type="ECO:0000313" key="11">
    <source>
        <dbReference type="Proteomes" id="UP001176517"/>
    </source>
</evidence>
<dbReference type="GO" id="GO:0005730">
    <property type="term" value="C:nucleolus"/>
    <property type="evidence" value="ECO:0007669"/>
    <property type="project" value="TreeGrafter"/>
</dbReference>
<feature type="domain" description="PAP-associated" evidence="8">
    <location>
        <begin position="343"/>
        <end position="401"/>
    </location>
</feature>
<dbReference type="Pfam" id="PF03828">
    <property type="entry name" value="PAP_assoc"/>
    <property type="match status" value="1"/>
</dbReference>
<dbReference type="GO" id="GO:0031123">
    <property type="term" value="P:RNA 3'-end processing"/>
    <property type="evidence" value="ECO:0007669"/>
    <property type="project" value="TreeGrafter"/>
</dbReference>
<keyword evidence="6" id="KW-0460">Magnesium</keyword>
<comment type="caution">
    <text evidence="10">The sequence shown here is derived from an EMBL/GenBank/DDBJ whole genome shotgun (WGS) entry which is preliminary data.</text>
</comment>
<feature type="region of interest" description="Disordered" evidence="7">
    <location>
        <begin position="1"/>
        <end position="126"/>
    </location>
</feature>
<dbReference type="GO" id="GO:0003729">
    <property type="term" value="F:mRNA binding"/>
    <property type="evidence" value="ECO:0007669"/>
    <property type="project" value="TreeGrafter"/>
</dbReference>
<dbReference type="GO" id="GO:0043634">
    <property type="term" value="P:polyadenylation-dependent ncRNA catabolic process"/>
    <property type="evidence" value="ECO:0007669"/>
    <property type="project" value="TreeGrafter"/>
</dbReference>
<dbReference type="SUPFAM" id="SSF81631">
    <property type="entry name" value="PAP/OAS1 substrate-binding domain"/>
    <property type="match status" value="1"/>
</dbReference>
<feature type="compositionally biased region" description="Basic and acidic residues" evidence="7">
    <location>
        <begin position="109"/>
        <end position="126"/>
    </location>
</feature>
<feature type="compositionally biased region" description="Acidic residues" evidence="7">
    <location>
        <begin position="671"/>
        <end position="683"/>
    </location>
</feature>
<dbReference type="CDD" id="cd05402">
    <property type="entry name" value="NT_PAP_TUTase"/>
    <property type="match status" value="1"/>
</dbReference>
<dbReference type="InterPro" id="IPR045862">
    <property type="entry name" value="Trf4-like"/>
</dbReference>
<dbReference type="PANTHER" id="PTHR23092">
    <property type="entry name" value="POLY(A) RNA POLYMERASE"/>
    <property type="match status" value="1"/>
</dbReference>
<feature type="region of interest" description="Disordered" evidence="7">
    <location>
        <begin position="716"/>
        <end position="800"/>
    </location>
</feature>
<dbReference type="InterPro" id="IPR054708">
    <property type="entry name" value="MTPAP-like_central"/>
</dbReference>
<dbReference type="Gene3D" id="1.10.1410.10">
    <property type="match status" value="1"/>
</dbReference>
<feature type="domain" description="Poly(A) RNA polymerase mitochondrial-like central palm" evidence="9">
    <location>
        <begin position="149"/>
        <end position="277"/>
    </location>
</feature>
<evidence type="ECO:0000259" key="9">
    <source>
        <dbReference type="Pfam" id="PF22600"/>
    </source>
</evidence>
<keyword evidence="5" id="KW-0479">Metal-binding</keyword>
<dbReference type="GO" id="GO:0071035">
    <property type="term" value="P:nuclear polyadenylation-dependent rRNA catabolic process"/>
    <property type="evidence" value="ECO:0007669"/>
    <property type="project" value="UniProtKB-ARBA"/>
</dbReference>
<keyword evidence="11" id="KW-1185">Reference proteome</keyword>
<dbReference type="EMBL" id="JAPDMZ010000036">
    <property type="protein sequence ID" value="KAK0554579.1"/>
    <property type="molecule type" value="Genomic_DNA"/>
</dbReference>
<feature type="region of interest" description="Disordered" evidence="7">
    <location>
        <begin position="587"/>
        <end position="700"/>
    </location>
</feature>
<dbReference type="Pfam" id="PF22600">
    <property type="entry name" value="MTPAP-like_central"/>
    <property type="match status" value="1"/>
</dbReference>
<dbReference type="PANTHER" id="PTHR23092:SF15">
    <property type="entry name" value="INACTIVE NON-CANONICAL POLY(A) RNA POLYMERASE PROTEIN TRF4-2-RELATED"/>
    <property type="match status" value="1"/>
</dbReference>
<feature type="compositionally biased region" description="Acidic residues" evidence="7">
    <location>
        <begin position="1"/>
        <end position="11"/>
    </location>
</feature>
<feature type="compositionally biased region" description="Acidic residues" evidence="7">
    <location>
        <begin position="779"/>
        <end position="789"/>
    </location>
</feature>
<feature type="compositionally biased region" description="Polar residues" evidence="7">
    <location>
        <begin position="17"/>
        <end position="27"/>
    </location>
</feature>
<dbReference type="FunFam" id="1.10.1410.10:FF:000003">
    <property type="entry name" value="non-canonical poly(A) RNA polymerase PAPD7"/>
    <property type="match status" value="1"/>
</dbReference>
<evidence type="ECO:0000256" key="5">
    <source>
        <dbReference type="ARBA" id="ARBA00022723"/>
    </source>
</evidence>
<feature type="region of interest" description="Disordered" evidence="7">
    <location>
        <begin position="434"/>
        <end position="461"/>
    </location>
</feature>
<comment type="cofactor">
    <cofactor evidence="1">
        <name>Mn(2+)</name>
        <dbReference type="ChEBI" id="CHEBI:29035"/>
    </cofactor>
</comment>
<evidence type="ECO:0000256" key="4">
    <source>
        <dbReference type="ARBA" id="ARBA00022679"/>
    </source>
</evidence>
<gene>
    <name evidence="10" type="ORF">OC846_002055</name>
</gene>
<feature type="compositionally biased region" description="Low complexity" evidence="7">
    <location>
        <begin position="661"/>
        <end position="670"/>
    </location>
</feature>
<sequence length="800" mass="86653">MSGAFDGEDFITFDAPDSNNAVASSSRIAIGRGAGGQTEAKGAARNRVAGLMADAGNAAPSRNAGDRNDKGKAPMRGSSDKNAGNGQSKKGGTSNAANRASAGTKRKHNEISTKEPHLTKKERKDLYSASTPWSVDVDWDRCRNGAEMLHREVMAFDNWLTPTKAELECRDMVIALIRKAIQSKWPDADVRPFGSHNTRLYLPEGDIDLVVLSHSMNTISRETVLRNMAFILRTNNLARGNVQVIARAKVPIVKFICAYGEYKVDISVNQSNGLTAADFVSKHLTKQPALRPLIMVVKQLLAQRNLSEVFMGGLGSYAVILTVISFLQMHPRVQRREIDPAGNLGVLLLEYFELYGKRFAYEELGVSVRGNGSYFNKAMRGWLDARNPGKLSLEDPLDTTNDVSVGSHNIYEVKLAFSGAFDLITAAIGERSAALGGPAGSRPTADEIRRKSLRKGDSRYSDEEDEWARQMIMAELDQGRAKDPLSFLGKLFGIKPSTIKHRKKIQTLWESNELQIKLDRPTARMSPQPGPSSNIGAPQQLPARASRQDSSRNALASINQAVRASIQAANTGMGMIAKGLQSVNGKRRADAVDDAQDEEALQLSNSDDDEEEESRYRSQGRPAKRTRSGRSAADPIIIPNRAAPNGTAQSGQAPETAFVIDDSGSSAGGDDFAEVDEVGDDDVPGGNDHSQDRSNGSAAPWYQLSKEVIYNNNAAVNARKRQRTDGGSEGFFRPAPANLLGANNPASPSASTSAGNQRRATRGEIDAYWTSKGNMDNALEVDDDDEDEVVFVGSGRSPSK</sequence>
<evidence type="ECO:0000256" key="7">
    <source>
        <dbReference type="SAM" id="MobiDB-lite"/>
    </source>
</evidence>
<feature type="compositionally biased region" description="Polar residues" evidence="7">
    <location>
        <begin position="80"/>
        <end position="98"/>
    </location>
</feature>
<dbReference type="GO" id="GO:0031499">
    <property type="term" value="C:TRAMP complex"/>
    <property type="evidence" value="ECO:0007669"/>
    <property type="project" value="UniProtKB-ARBA"/>
</dbReference>